<evidence type="ECO:0000256" key="1">
    <source>
        <dbReference type="SAM" id="SignalP"/>
    </source>
</evidence>
<feature type="chain" id="PRO_5018636349" description="Enamine deaminase RidA, house cleaning of reactive enamine intermediates, YjgF/YER057c/UK114 family" evidence="1">
    <location>
        <begin position="27"/>
        <end position="165"/>
    </location>
</feature>
<evidence type="ECO:0000313" key="3">
    <source>
        <dbReference type="Proteomes" id="UP000283709"/>
    </source>
</evidence>
<dbReference type="InterPro" id="IPR006175">
    <property type="entry name" value="YjgF/YER057c/UK114"/>
</dbReference>
<proteinExistence type="predicted"/>
<comment type="caution">
    <text evidence="2">The sequence shown here is derived from an EMBL/GenBank/DDBJ whole genome shotgun (WGS) entry which is preliminary data.</text>
</comment>
<dbReference type="PANTHER" id="PTHR43857:SF1">
    <property type="entry name" value="YJGH FAMILY PROTEIN"/>
    <property type="match status" value="1"/>
</dbReference>
<feature type="signal peptide" evidence="1">
    <location>
        <begin position="1"/>
        <end position="26"/>
    </location>
</feature>
<dbReference type="Proteomes" id="UP000283709">
    <property type="component" value="Unassembled WGS sequence"/>
</dbReference>
<dbReference type="CDD" id="cd00448">
    <property type="entry name" value="YjgF_YER057c_UK114_family"/>
    <property type="match status" value="1"/>
</dbReference>
<dbReference type="Pfam" id="PF01042">
    <property type="entry name" value="Ribonuc_L-PSP"/>
    <property type="match status" value="1"/>
</dbReference>
<name>A0A3R7EVN1_9BURK</name>
<reference evidence="2 3" key="1">
    <citation type="submission" date="2016-07" db="EMBL/GenBank/DDBJ databases">
        <title>Genome analysis of Burkholderia fungorum ES3-20.</title>
        <authorList>
            <person name="Xu D."/>
            <person name="Yao R."/>
            <person name="Zheng S."/>
        </authorList>
    </citation>
    <scope>NUCLEOTIDE SEQUENCE [LARGE SCALE GENOMIC DNA]</scope>
    <source>
        <strain evidence="2 3">ES3-20</strain>
    </source>
</reference>
<evidence type="ECO:0008006" key="4">
    <source>
        <dbReference type="Google" id="ProtNLM"/>
    </source>
</evidence>
<evidence type="ECO:0000313" key="2">
    <source>
        <dbReference type="EMBL" id="RKF49863.1"/>
    </source>
</evidence>
<sequence>MPSKSIPAIALILALGTSLVSLPQLAHSKQRVELTDYQKQWGFSPLVVTKGGEVVWLGGHTTTTDENGKDISYDFKAQVRQIFRNIDADLHRVGGSVSDLVSITVYVNDPRMNQTEAEVIKEVFKDGPYPGSALLTISNFARPGIVVEVQGIAVINDELNRPPAK</sequence>
<dbReference type="InterPro" id="IPR035959">
    <property type="entry name" value="RutC-like_sf"/>
</dbReference>
<keyword evidence="1" id="KW-0732">Signal</keyword>
<dbReference type="OrthoDB" id="8902895at2"/>
<dbReference type="EMBL" id="MCAS01000003">
    <property type="protein sequence ID" value="RKF49863.1"/>
    <property type="molecule type" value="Genomic_DNA"/>
</dbReference>
<accession>A0A3R7EVN1</accession>
<dbReference type="RefSeq" id="WP_120343154.1">
    <property type="nucleotide sequence ID" value="NZ_MCAS01000003.1"/>
</dbReference>
<protein>
    <recommendedName>
        <fullName evidence="4">Enamine deaminase RidA, house cleaning of reactive enamine intermediates, YjgF/YER057c/UK114 family</fullName>
    </recommendedName>
</protein>
<organism evidence="2 3">
    <name type="scientific">Paraburkholderia fungorum</name>
    <dbReference type="NCBI Taxonomy" id="134537"/>
    <lineage>
        <taxon>Bacteria</taxon>
        <taxon>Pseudomonadati</taxon>
        <taxon>Pseudomonadota</taxon>
        <taxon>Betaproteobacteria</taxon>
        <taxon>Burkholderiales</taxon>
        <taxon>Burkholderiaceae</taxon>
        <taxon>Paraburkholderia</taxon>
    </lineage>
</organism>
<dbReference type="AlphaFoldDB" id="A0A3R7EVN1"/>
<dbReference type="PANTHER" id="PTHR43857">
    <property type="entry name" value="BLR7761 PROTEIN"/>
    <property type="match status" value="1"/>
</dbReference>
<dbReference type="Gene3D" id="3.30.1330.40">
    <property type="entry name" value="RutC-like"/>
    <property type="match status" value="1"/>
</dbReference>
<dbReference type="SUPFAM" id="SSF55298">
    <property type="entry name" value="YjgF-like"/>
    <property type="match status" value="1"/>
</dbReference>
<gene>
    <name evidence="2" type="ORF">BCY88_16950</name>
</gene>